<dbReference type="AlphaFoldDB" id="A0A1T5M7Y7"/>
<evidence type="ECO:0000313" key="6">
    <source>
        <dbReference type="EMBL" id="SKC84213.1"/>
    </source>
</evidence>
<dbReference type="STRING" id="36842.SAMN02194393_04036"/>
<reference evidence="7" key="1">
    <citation type="submission" date="2017-02" db="EMBL/GenBank/DDBJ databases">
        <authorList>
            <person name="Varghese N."/>
            <person name="Submissions S."/>
        </authorList>
    </citation>
    <scope>NUCLEOTIDE SEQUENCE [LARGE SCALE GENOMIC DNA]</scope>
    <source>
        <strain evidence="7">M1</strain>
    </source>
</reference>
<sequence length="286" mass="32734">MEPFHIKPNINIAQIISNKPSENFGYIPAMFLGRYTPNCICRILFKFPITSLPEDAMIIEATFNITSFSNNIATLPKKITPYALIENWSVDTVNWNNQPPFNEEIRGESAAVGRGIENEFDITSIVRKWYDNQIPNHGIILKSDEIKDNTYARLITDINKSYGPNINIIYQLKSECVCKVIPTKFIEGIEEFDTNGDYKFSKTRDTSLTKTVTYFIENLGESSVTANLQISPDGVNFVEDKGVKVIKKNEVVVLIPYVFAKFTRLRVKNINNNEISRVRIWYQGQK</sequence>
<evidence type="ECO:0000256" key="2">
    <source>
        <dbReference type="ARBA" id="ARBA00022525"/>
    </source>
</evidence>
<dbReference type="GO" id="GO:0005576">
    <property type="term" value="C:extracellular region"/>
    <property type="evidence" value="ECO:0007669"/>
    <property type="project" value="UniProtKB-SubCell"/>
</dbReference>
<dbReference type="InterPro" id="IPR045965">
    <property type="entry name" value="DUF6385"/>
</dbReference>
<accession>A0A1T5M7Y7</accession>
<dbReference type="EMBL" id="FUZT01000011">
    <property type="protein sequence ID" value="SKC84213.1"/>
    <property type="molecule type" value="Genomic_DNA"/>
</dbReference>
<dbReference type="RefSeq" id="WP_079494131.1">
    <property type="nucleotide sequence ID" value="NZ_FUZT01000011.1"/>
</dbReference>
<dbReference type="NCBIfam" id="NF033679">
    <property type="entry name" value="DNRLRE_dom"/>
    <property type="match status" value="1"/>
</dbReference>
<dbReference type="Pfam" id="PF24517">
    <property type="entry name" value="CBM96"/>
    <property type="match status" value="1"/>
</dbReference>
<evidence type="ECO:0008006" key="8">
    <source>
        <dbReference type="Google" id="ProtNLM"/>
    </source>
</evidence>
<evidence type="ECO:0000259" key="5">
    <source>
        <dbReference type="Pfam" id="PF24517"/>
    </source>
</evidence>
<keyword evidence="3" id="KW-0732">Signal</keyword>
<organism evidence="6 7">
    <name type="scientific">Maledivibacter halophilus</name>
    <dbReference type="NCBI Taxonomy" id="36842"/>
    <lineage>
        <taxon>Bacteria</taxon>
        <taxon>Bacillati</taxon>
        <taxon>Bacillota</taxon>
        <taxon>Clostridia</taxon>
        <taxon>Peptostreptococcales</taxon>
        <taxon>Caminicellaceae</taxon>
        <taxon>Maledivibacter</taxon>
    </lineage>
</organism>
<gene>
    <name evidence="6" type="ORF">SAMN02194393_04036</name>
</gene>
<dbReference type="OrthoDB" id="1677173at2"/>
<feature type="domain" description="DUF6385" evidence="4">
    <location>
        <begin position="205"/>
        <end position="286"/>
    </location>
</feature>
<keyword evidence="7" id="KW-1185">Reference proteome</keyword>
<protein>
    <recommendedName>
        <fullName evidence="8">TGF-beta propeptide</fullName>
    </recommendedName>
</protein>
<proteinExistence type="predicted"/>
<evidence type="ECO:0000259" key="4">
    <source>
        <dbReference type="Pfam" id="PF19912"/>
    </source>
</evidence>
<name>A0A1T5M7Y7_9FIRM</name>
<evidence type="ECO:0000256" key="3">
    <source>
        <dbReference type="ARBA" id="ARBA00022729"/>
    </source>
</evidence>
<keyword evidence="2" id="KW-0964">Secreted</keyword>
<dbReference type="InterPro" id="IPR055372">
    <property type="entry name" value="CBM96"/>
</dbReference>
<dbReference type="Pfam" id="PF19912">
    <property type="entry name" value="DUF6385"/>
    <property type="match status" value="1"/>
</dbReference>
<comment type="subcellular location">
    <subcellularLocation>
        <location evidence="1">Secreted</location>
    </subcellularLocation>
</comment>
<evidence type="ECO:0000313" key="7">
    <source>
        <dbReference type="Proteomes" id="UP000190285"/>
    </source>
</evidence>
<evidence type="ECO:0000256" key="1">
    <source>
        <dbReference type="ARBA" id="ARBA00004613"/>
    </source>
</evidence>
<dbReference type="Proteomes" id="UP000190285">
    <property type="component" value="Unassembled WGS sequence"/>
</dbReference>
<feature type="domain" description="Carbohydrate-binding module family 96" evidence="5">
    <location>
        <begin position="18"/>
        <end position="148"/>
    </location>
</feature>